<dbReference type="EMBL" id="NWTC01000001">
    <property type="protein sequence ID" value="PDT50469.1"/>
    <property type="molecule type" value="Genomic_DNA"/>
</dbReference>
<reference evidence="1 2" key="1">
    <citation type="submission" date="2017-09" db="EMBL/GenBank/DDBJ databases">
        <title>Comparative genomics of rhizobia isolated from Phaseolus vulgaris in China.</title>
        <authorList>
            <person name="Tong W."/>
        </authorList>
    </citation>
    <scope>NUCLEOTIDE SEQUENCE [LARGE SCALE GENOMIC DNA]</scope>
    <source>
        <strain evidence="1 2">PCH1</strain>
    </source>
</reference>
<comment type="caution">
    <text evidence="1">The sequence shown here is derived from an EMBL/GenBank/DDBJ whole genome shotgun (WGS) entry which is preliminary data.</text>
</comment>
<dbReference type="Proteomes" id="UP000220353">
    <property type="component" value="Unassembled WGS sequence"/>
</dbReference>
<organism evidence="1 2">
    <name type="scientific">Rhizobium fredii</name>
    <name type="common">Sinorhizobium fredii</name>
    <dbReference type="NCBI Taxonomy" id="380"/>
    <lineage>
        <taxon>Bacteria</taxon>
        <taxon>Pseudomonadati</taxon>
        <taxon>Pseudomonadota</taxon>
        <taxon>Alphaproteobacteria</taxon>
        <taxon>Hyphomicrobiales</taxon>
        <taxon>Rhizobiaceae</taxon>
        <taxon>Sinorhizobium/Ensifer group</taxon>
        <taxon>Sinorhizobium</taxon>
    </lineage>
</organism>
<proteinExistence type="predicted"/>
<gene>
    <name evidence="1" type="ORF">CO661_02305</name>
</gene>
<accession>A0A2A6M7U9</accession>
<dbReference type="AlphaFoldDB" id="A0A2A6M7U9"/>
<protein>
    <submittedName>
        <fullName evidence="1">Uncharacterized protein</fullName>
    </submittedName>
</protein>
<name>A0A2A6M7U9_RHIFR</name>
<evidence type="ECO:0000313" key="1">
    <source>
        <dbReference type="EMBL" id="PDT50469.1"/>
    </source>
</evidence>
<sequence length="67" mass="7346">MTNYGTKALFEAYVEEWGHTLPDGDARAALVRGSFDVDGRYETALPGLWRVCAGSGRAEDGRHDCAR</sequence>
<evidence type="ECO:0000313" key="2">
    <source>
        <dbReference type="Proteomes" id="UP000220353"/>
    </source>
</evidence>